<dbReference type="GO" id="GO:0046872">
    <property type="term" value="F:metal ion binding"/>
    <property type="evidence" value="ECO:0007669"/>
    <property type="project" value="UniProtKB-KW"/>
</dbReference>
<keyword evidence="8" id="KW-1185">Reference proteome</keyword>
<keyword evidence="2" id="KW-0479">Metal-binding</keyword>
<dbReference type="SUPFAM" id="SSF52440">
    <property type="entry name" value="PreATP-grasp domain"/>
    <property type="match status" value="1"/>
</dbReference>
<accession>A0A6I2UAV9</accession>
<dbReference type="SUPFAM" id="SSF56059">
    <property type="entry name" value="Glutathione synthetase ATP-binding domain-like"/>
    <property type="match status" value="1"/>
</dbReference>
<dbReference type="Pfam" id="PF03738">
    <property type="entry name" value="GSP_synth"/>
    <property type="match status" value="1"/>
</dbReference>
<dbReference type="EMBL" id="VUNR01000010">
    <property type="protein sequence ID" value="MSU08668.1"/>
    <property type="molecule type" value="Genomic_DNA"/>
</dbReference>
<protein>
    <submittedName>
        <fullName evidence="7">Glutathionylspermidine synthase family protein</fullName>
    </submittedName>
</protein>
<proteinExistence type="predicted"/>
<evidence type="ECO:0000259" key="6">
    <source>
        <dbReference type="Pfam" id="PF03738"/>
    </source>
</evidence>
<dbReference type="RefSeq" id="WP_154406827.1">
    <property type="nucleotide sequence ID" value="NZ_VUNR01000010.1"/>
</dbReference>
<evidence type="ECO:0000256" key="5">
    <source>
        <dbReference type="ARBA" id="ARBA00022842"/>
    </source>
</evidence>
<dbReference type="Proteomes" id="UP000433181">
    <property type="component" value="Unassembled WGS sequence"/>
</dbReference>
<dbReference type="AlphaFoldDB" id="A0A6I2UAV9"/>
<dbReference type="GeneID" id="96778601"/>
<sequence length="442" mass="51173">MIERNDWIDTLDREIFPFVEYPGFENRYPTIDMVGLAEAQLDELREASEKLFRIFCKVTEVFQKCSDEFMEDMEIPAGMRSFLHRQNMLGLPTWLSRSDFVFDSRRRLHMVEINADTPCAVIEAFYGNRMACRYYRRKNPNRDSYEELKDWLKYIFDRTYSIEVDLQRGRISTEHPFVFSCFEDYVEDRGTTLFLMQALKDAIGSLYPDNMVVFASFYELGVNPDGSVQLPDGRTAAVLYRLHPMELLIEETSEEGDALGAMFMQGYQEGRFHLFNPPEAIIMQSKGFQALVWSLAHSDRAGKIFTRDELQTIRAYMLPSYFERDFAVQQAAGFLPPEKWIKKPIWGREGNGIQVVDEAGRLVSEKYVPNADEVVQRDSDKVLVQKFVAQPAWSLRTDEGLLNGYLTLSCFMLGERASAVYSRFSPEAIAGTEAYWVPIYVK</sequence>
<feature type="domain" description="Glutathionylspermidine synthase pre-ATP-grasp-like" evidence="6">
    <location>
        <begin position="25"/>
        <end position="441"/>
    </location>
</feature>
<evidence type="ECO:0000256" key="1">
    <source>
        <dbReference type="ARBA" id="ARBA00022598"/>
    </source>
</evidence>
<keyword evidence="5" id="KW-0460">Magnesium</keyword>
<evidence type="ECO:0000256" key="4">
    <source>
        <dbReference type="ARBA" id="ARBA00022840"/>
    </source>
</evidence>
<evidence type="ECO:0000313" key="8">
    <source>
        <dbReference type="Proteomes" id="UP000433181"/>
    </source>
</evidence>
<organism evidence="7 8">
    <name type="scientific">Anaerovibrio slackiae</name>
    <dbReference type="NCBI Taxonomy" id="2652309"/>
    <lineage>
        <taxon>Bacteria</taxon>
        <taxon>Bacillati</taxon>
        <taxon>Bacillota</taxon>
        <taxon>Negativicutes</taxon>
        <taxon>Selenomonadales</taxon>
        <taxon>Selenomonadaceae</taxon>
        <taxon>Anaerovibrio</taxon>
    </lineage>
</organism>
<comment type="caution">
    <text evidence="7">The sequence shown here is derived from an EMBL/GenBank/DDBJ whole genome shotgun (WGS) entry which is preliminary data.</text>
</comment>
<gene>
    <name evidence="7" type="ORF">FYJ84_06690</name>
</gene>
<reference evidence="7 8" key="1">
    <citation type="submission" date="2019-08" db="EMBL/GenBank/DDBJ databases">
        <title>In-depth cultivation of the pig gut microbiome towards novel bacterial diversity and tailored functional studies.</title>
        <authorList>
            <person name="Wylensek D."/>
            <person name="Hitch T.C.A."/>
            <person name="Clavel T."/>
        </authorList>
    </citation>
    <scope>NUCLEOTIDE SEQUENCE [LARGE SCALE GENOMIC DNA]</scope>
    <source>
        <strain evidence="7 8">WCA-693-APC-5D-A</strain>
    </source>
</reference>
<dbReference type="GO" id="GO:0016874">
    <property type="term" value="F:ligase activity"/>
    <property type="evidence" value="ECO:0007669"/>
    <property type="project" value="UniProtKB-KW"/>
</dbReference>
<keyword evidence="4" id="KW-0067">ATP-binding</keyword>
<dbReference type="Gene3D" id="3.30.1490.330">
    <property type="match status" value="1"/>
</dbReference>
<evidence type="ECO:0000313" key="7">
    <source>
        <dbReference type="EMBL" id="MSU08668.1"/>
    </source>
</evidence>
<dbReference type="GO" id="GO:0005524">
    <property type="term" value="F:ATP binding"/>
    <property type="evidence" value="ECO:0007669"/>
    <property type="project" value="UniProtKB-KW"/>
</dbReference>
<name>A0A6I2UAV9_9FIRM</name>
<evidence type="ECO:0000256" key="2">
    <source>
        <dbReference type="ARBA" id="ARBA00022723"/>
    </source>
</evidence>
<evidence type="ECO:0000256" key="3">
    <source>
        <dbReference type="ARBA" id="ARBA00022741"/>
    </source>
</evidence>
<dbReference type="InterPro" id="IPR016185">
    <property type="entry name" value="PreATP-grasp_dom_sf"/>
</dbReference>
<keyword evidence="1" id="KW-0436">Ligase</keyword>
<keyword evidence="3" id="KW-0547">Nucleotide-binding</keyword>
<dbReference type="InterPro" id="IPR005494">
    <property type="entry name" value="GSPS_pre-ATP-grasp-like_dom"/>
</dbReference>